<accession>A0A4C1UMK2</accession>
<evidence type="ECO:0000313" key="1">
    <source>
        <dbReference type="EMBL" id="GBP27104.1"/>
    </source>
</evidence>
<reference evidence="1 2" key="1">
    <citation type="journal article" date="2019" name="Commun. Biol.">
        <title>The bagworm genome reveals a unique fibroin gene that provides high tensile strength.</title>
        <authorList>
            <person name="Kono N."/>
            <person name="Nakamura H."/>
            <person name="Ohtoshi R."/>
            <person name="Tomita M."/>
            <person name="Numata K."/>
            <person name="Arakawa K."/>
        </authorList>
    </citation>
    <scope>NUCLEOTIDE SEQUENCE [LARGE SCALE GENOMIC DNA]</scope>
</reference>
<dbReference type="AlphaFoldDB" id="A0A4C1UMK2"/>
<proteinExistence type="predicted"/>
<protein>
    <submittedName>
        <fullName evidence="1">Uncharacterized protein</fullName>
    </submittedName>
</protein>
<sequence>MTKSTTDGLLANESSLVGEIKTHWLIRPCILRGKRAREPSKRRGFIKCWGEWATETIVILDRKAATGTDTLHLYTL</sequence>
<dbReference type="EMBL" id="BGZK01000189">
    <property type="protein sequence ID" value="GBP27104.1"/>
    <property type="molecule type" value="Genomic_DNA"/>
</dbReference>
<comment type="caution">
    <text evidence="1">The sequence shown here is derived from an EMBL/GenBank/DDBJ whole genome shotgun (WGS) entry which is preliminary data.</text>
</comment>
<organism evidence="1 2">
    <name type="scientific">Eumeta variegata</name>
    <name type="common">Bagworm moth</name>
    <name type="synonym">Eumeta japonica</name>
    <dbReference type="NCBI Taxonomy" id="151549"/>
    <lineage>
        <taxon>Eukaryota</taxon>
        <taxon>Metazoa</taxon>
        <taxon>Ecdysozoa</taxon>
        <taxon>Arthropoda</taxon>
        <taxon>Hexapoda</taxon>
        <taxon>Insecta</taxon>
        <taxon>Pterygota</taxon>
        <taxon>Neoptera</taxon>
        <taxon>Endopterygota</taxon>
        <taxon>Lepidoptera</taxon>
        <taxon>Glossata</taxon>
        <taxon>Ditrysia</taxon>
        <taxon>Tineoidea</taxon>
        <taxon>Psychidae</taxon>
        <taxon>Oiketicinae</taxon>
        <taxon>Eumeta</taxon>
    </lineage>
</organism>
<gene>
    <name evidence="1" type="ORF">EVAR_16775_1</name>
</gene>
<keyword evidence="2" id="KW-1185">Reference proteome</keyword>
<evidence type="ECO:0000313" key="2">
    <source>
        <dbReference type="Proteomes" id="UP000299102"/>
    </source>
</evidence>
<dbReference type="Proteomes" id="UP000299102">
    <property type="component" value="Unassembled WGS sequence"/>
</dbReference>
<name>A0A4C1UMK2_EUMVA</name>